<dbReference type="EMBL" id="LR796590">
    <property type="protein sequence ID" value="CAB4152361.1"/>
    <property type="molecule type" value="Genomic_DNA"/>
</dbReference>
<sequence>MMIDIKLNVDQLDGIVRAWLKETLKSVQYNAAAHYVHPEDAETYQKDVKALKRILHYIGEDE</sequence>
<name>A0A6J5N2Z3_9CAUD</name>
<accession>A0A6J5N2Z3</accession>
<evidence type="ECO:0000313" key="1">
    <source>
        <dbReference type="EMBL" id="CAB4152361.1"/>
    </source>
</evidence>
<organism evidence="1">
    <name type="scientific">uncultured Caudovirales phage</name>
    <dbReference type="NCBI Taxonomy" id="2100421"/>
    <lineage>
        <taxon>Viruses</taxon>
        <taxon>Duplodnaviria</taxon>
        <taxon>Heunggongvirae</taxon>
        <taxon>Uroviricota</taxon>
        <taxon>Caudoviricetes</taxon>
        <taxon>Peduoviridae</taxon>
        <taxon>Maltschvirus</taxon>
        <taxon>Maltschvirus maltsch</taxon>
    </lineage>
</organism>
<reference evidence="1" key="1">
    <citation type="submission" date="2020-04" db="EMBL/GenBank/DDBJ databases">
        <authorList>
            <person name="Chiriac C."/>
            <person name="Salcher M."/>
            <person name="Ghai R."/>
            <person name="Kavagutti S V."/>
        </authorList>
    </citation>
    <scope>NUCLEOTIDE SEQUENCE</scope>
</reference>
<protein>
    <submittedName>
        <fullName evidence="1">Uncharacterized protein</fullName>
    </submittedName>
</protein>
<gene>
    <name evidence="1" type="ORF">UFOVP616_10</name>
</gene>
<proteinExistence type="predicted"/>